<dbReference type="InterPro" id="IPR023210">
    <property type="entry name" value="NADP_OxRdtase_dom"/>
</dbReference>
<keyword evidence="2" id="KW-0521">NADP</keyword>
<proteinExistence type="inferred from homology"/>
<dbReference type="PANTHER" id="PTHR43827:SF3">
    <property type="entry name" value="NADP-DEPENDENT OXIDOREDUCTASE DOMAIN-CONTAINING PROTEIN"/>
    <property type="match status" value="1"/>
</dbReference>
<dbReference type="GO" id="GO:0016616">
    <property type="term" value="F:oxidoreductase activity, acting on the CH-OH group of donors, NAD or NADP as acceptor"/>
    <property type="evidence" value="ECO:0007669"/>
    <property type="project" value="UniProtKB-ARBA"/>
</dbReference>
<dbReference type="Pfam" id="PF00248">
    <property type="entry name" value="Aldo_ket_red"/>
    <property type="match status" value="1"/>
</dbReference>
<keyword evidence="6" id="KW-1185">Reference proteome</keyword>
<name>A0ABF7R0R2_LIMF3</name>
<keyword evidence="3" id="KW-0560">Oxidoreductase</keyword>
<evidence type="ECO:0000313" key="6">
    <source>
        <dbReference type="Proteomes" id="UP000001697"/>
    </source>
</evidence>
<dbReference type="Gene3D" id="3.20.20.100">
    <property type="entry name" value="NADP-dependent oxidoreductase domain"/>
    <property type="match status" value="1"/>
</dbReference>
<comment type="similarity">
    <text evidence="1">Belongs to the aldo/keto reductase family.</text>
</comment>
<protein>
    <submittedName>
        <fullName evidence="5">Oxidoreductase</fullName>
    </submittedName>
</protein>
<dbReference type="SUPFAM" id="SSF51430">
    <property type="entry name" value="NAD(P)-linked oxidoreductase"/>
    <property type="match status" value="1"/>
</dbReference>
<reference evidence="5 6" key="1">
    <citation type="journal article" date="2008" name="DNA Res.">
        <title>Comparative genome analysis of Lactobacillus reuteri and Lactobacillus fermentum reveal a genomic island for reuterin and cobalamin production.</title>
        <authorList>
            <person name="Morita H."/>
            <person name="Toh H."/>
            <person name="Fukuda S."/>
            <person name="Horikawa H."/>
            <person name="Oshima K."/>
            <person name="Suzuki T."/>
            <person name="Murakami M."/>
            <person name="Hisamatsu S."/>
            <person name="Kato Y."/>
            <person name="Takizawa T."/>
            <person name="Fukuoka H."/>
            <person name="Yoshimura T."/>
            <person name="Itoh K."/>
            <person name="O'Sullivan D.J."/>
            <person name="McKay L.L."/>
            <person name="Ohno H."/>
            <person name="Kikuchi J."/>
            <person name="Masaoka T."/>
            <person name="Hattori M."/>
        </authorList>
    </citation>
    <scope>NUCLEOTIDE SEQUENCE [LARGE SCALE GENOMIC DNA]</scope>
    <source>
        <strain evidence="6">NBRC 3956 / LMG 18251</strain>
    </source>
</reference>
<dbReference type="EMBL" id="AP008937">
    <property type="protein sequence ID" value="BAG26507.1"/>
    <property type="molecule type" value="Genomic_DNA"/>
</dbReference>
<dbReference type="AlphaFoldDB" id="A0ABF7R0R2"/>
<sequence>MTTMTIPTITLNNGVPMPQLGSGVFQVPDYDQAKQAVADALKAGYRMIDTAAAYNNEEAVGAAIKESGIPREEIFVTSKLWVSDFTYERAQKQRLAWRRGLRFSRGHDWRKRHYWCGGRCR</sequence>
<evidence type="ECO:0000259" key="4">
    <source>
        <dbReference type="Pfam" id="PF00248"/>
    </source>
</evidence>
<dbReference type="InterPro" id="IPR036812">
    <property type="entry name" value="NAD(P)_OxRdtase_dom_sf"/>
</dbReference>
<evidence type="ECO:0000313" key="5">
    <source>
        <dbReference type="EMBL" id="BAG26507.1"/>
    </source>
</evidence>
<evidence type="ECO:0000256" key="1">
    <source>
        <dbReference type="ARBA" id="ARBA00007905"/>
    </source>
</evidence>
<dbReference type="KEGG" id="lfe:LAF_0171"/>
<evidence type="ECO:0000256" key="3">
    <source>
        <dbReference type="ARBA" id="ARBA00023002"/>
    </source>
</evidence>
<organism evidence="5 6">
    <name type="scientific">Limosilactobacillus fermentum (strain NBRC 3956 / LMG 18251)</name>
    <name type="common">Lactobacillus fermentum</name>
    <dbReference type="NCBI Taxonomy" id="334390"/>
    <lineage>
        <taxon>Bacteria</taxon>
        <taxon>Bacillati</taxon>
        <taxon>Bacillota</taxon>
        <taxon>Bacilli</taxon>
        <taxon>Lactobacillales</taxon>
        <taxon>Lactobacillaceae</taxon>
        <taxon>Limosilactobacillus</taxon>
    </lineage>
</organism>
<accession>A0ABF7R0R2</accession>
<gene>
    <name evidence="5" type="ordered locus">LAF_0171</name>
</gene>
<dbReference type="Proteomes" id="UP000001697">
    <property type="component" value="Chromosome"/>
</dbReference>
<dbReference type="InterPro" id="IPR020471">
    <property type="entry name" value="AKR"/>
</dbReference>
<feature type="domain" description="NADP-dependent oxidoreductase" evidence="4">
    <location>
        <begin position="27"/>
        <end position="94"/>
    </location>
</feature>
<evidence type="ECO:0000256" key="2">
    <source>
        <dbReference type="ARBA" id="ARBA00022857"/>
    </source>
</evidence>
<dbReference type="PANTHER" id="PTHR43827">
    <property type="entry name" value="2,5-DIKETO-D-GLUCONIC ACID REDUCTASE"/>
    <property type="match status" value="1"/>
</dbReference>